<protein>
    <recommendedName>
        <fullName evidence="2">Anti-sigma factor antagonist</fullName>
    </recommendedName>
</protein>
<comment type="similarity">
    <text evidence="1 2">Belongs to the anti-sigma-factor antagonist family.</text>
</comment>
<sequence>MGQLDVVQEVDGGAVVVCVRGEVDSNTVDRLVDALDGGLQASASAPVRALVIELADVTYFGSAGLNAVLGCYERGLAEGIAVRVVATNPEVVRPIEVTKLDTVLRPYPSVADALAADVGPS</sequence>
<dbReference type="PANTHER" id="PTHR33495">
    <property type="entry name" value="ANTI-SIGMA FACTOR ANTAGONIST TM_1081-RELATED-RELATED"/>
    <property type="match status" value="1"/>
</dbReference>
<dbReference type="EMBL" id="AP022574">
    <property type="protein sequence ID" value="BBX71230.1"/>
    <property type="molecule type" value="Genomic_DNA"/>
</dbReference>
<evidence type="ECO:0000259" key="3">
    <source>
        <dbReference type="PROSITE" id="PS50801"/>
    </source>
</evidence>
<reference evidence="4 5" key="1">
    <citation type="journal article" date="2019" name="Emerg. Microbes Infect.">
        <title>Comprehensive subspecies identification of 175 nontuberculous mycobacteria species based on 7547 genomic profiles.</title>
        <authorList>
            <person name="Matsumoto Y."/>
            <person name="Kinjo T."/>
            <person name="Motooka D."/>
            <person name="Nabeya D."/>
            <person name="Jung N."/>
            <person name="Uechi K."/>
            <person name="Horii T."/>
            <person name="Iida T."/>
            <person name="Fujita J."/>
            <person name="Nakamura S."/>
        </authorList>
    </citation>
    <scope>NUCLEOTIDE SEQUENCE [LARGE SCALE GENOMIC DNA]</scope>
    <source>
        <strain evidence="4 5">JCM 13323</strain>
    </source>
</reference>
<evidence type="ECO:0000313" key="5">
    <source>
        <dbReference type="Proteomes" id="UP000466514"/>
    </source>
</evidence>
<dbReference type="InterPro" id="IPR036513">
    <property type="entry name" value="STAS_dom_sf"/>
</dbReference>
<dbReference type="PANTHER" id="PTHR33495:SF2">
    <property type="entry name" value="ANTI-SIGMA FACTOR ANTAGONIST TM_1081-RELATED"/>
    <property type="match status" value="1"/>
</dbReference>
<evidence type="ECO:0000313" key="4">
    <source>
        <dbReference type="EMBL" id="BBX71230.1"/>
    </source>
</evidence>
<dbReference type="InterPro" id="IPR003658">
    <property type="entry name" value="Anti-sigma_ant"/>
</dbReference>
<dbReference type="CDD" id="cd07043">
    <property type="entry name" value="STAS_anti-anti-sigma_factors"/>
    <property type="match status" value="1"/>
</dbReference>
<evidence type="ECO:0000256" key="2">
    <source>
        <dbReference type="RuleBase" id="RU003749"/>
    </source>
</evidence>
<keyword evidence="5" id="KW-1185">Reference proteome</keyword>
<dbReference type="Proteomes" id="UP000466514">
    <property type="component" value="Chromosome"/>
</dbReference>
<dbReference type="RefSeq" id="WP_163725379.1">
    <property type="nucleotide sequence ID" value="NZ_AP022574.1"/>
</dbReference>
<dbReference type="PROSITE" id="PS50801">
    <property type="entry name" value="STAS"/>
    <property type="match status" value="1"/>
</dbReference>
<dbReference type="Pfam" id="PF01740">
    <property type="entry name" value="STAS"/>
    <property type="match status" value="1"/>
</dbReference>
<name>A0A7I7MHE2_9MYCO</name>
<feature type="domain" description="STAS" evidence="3">
    <location>
        <begin position="4"/>
        <end position="117"/>
    </location>
</feature>
<dbReference type="Gene3D" id="3.30.750.24">
    <property type="entry name" value="STAS domain"/>
    <property type="match status" value="1"/>
</dbReference>
<dbReference type="SUPFAM" id="SSF52091">
    <property type="entry name" value="SpoIIaa-like"/>
    <property type="match status" value="1"/>
</dbReference>
<dbReference type="AlphaFoldDB" id="A0A7I7MHE2"/>
<accession>A0A7I7MHE2</accession>
<proteinExistence type="inferred from homology"/>
<dbReference type="GO" id="GO:0043856">
    <property type="term" value="F:anti-sigma factor antagonist activity"/>
    <property type="evidence" value="ECO:0007669"/>
    <property type="project" value="InterPro"/>
</dbReference>
<dbReference type="NCBIfam" id="TIGR00377">
    <property type="entry name" value="ant_ant_sig"/>
    <property type="match status" value="1"/>
</dbReference>
<gene>
    <name evidence="4" type="ORF">MPSYJ_46910</name>
</gene>
<dbReference type="KEGG" id="mpsc:MPSYJ_46910"/>
<evidence type="ECO:0000256" key="1">
    <source>
        <dbReference type="ARBA" id="ARBA00009013"/>
    </source>
</evidence>
<dbReference type="InterPro" id="IPR002645">
    <property type="entry name" value="STAS_dom"/>
</dbReference>
<organism evidence="4 5">
    <name type="scientific">Mycolicibacterium psychrotolerans</name>
    <dbReference type="NCBI Taxonomy" id="216929"/>
    <lineage>
        <taxon>Bacteria</taxon>
        <taxon>Bacillati</taxon>
        <taxon>Actinomycetota</taxon>
        <taxon>Actinomycetes</taxon>
        <taxon>Mycobacteriales</taxon>
        <taxon>Mycobacteriaceae</taxon>
        <taxon>Mycolicibacterium</taxon>
    </lineage>
</organism>